<gene>
    <name evidence="6" type="primary">era</name>
    <name evidence="11" type="ORF">FVW20_06600</name>
</gene>
<dbReference type="PROSITE" id="PS51713">
    <property type="entry name" value="G_ERA"/>
    <property type="match status" value="1"/>
</dbReference>
<dbReference type="NCBIfam" id="TIGR00231">
    <property type="entry name" value="small_GTP"/>
    <property type="match status" value="1"/>
</dbReference>
<name>A0ABS0J2Q6_9BACT</name>
<evidence type="ECO:0000313" key="12">
    <source>
        <dbReference type="Proteomes" id="UP001194469"/>
    </source>
</evidence>
<dbReference type="InterPro" id="IPR006073">
    <property type="entry name" value="GTP-bd"/>
</dbReference>
<dbReference type="InterPro" id="IPR015946">
    <property type="entry name" value="KH_dom-like_a/b"/>
</dbReference>
<feature type="domain" description="Era-type G" evidence="10">
    <location>
        <begin position="7"/>
        <end position="181"/>
    </location>
</feature>
<evidence type="ECO:0000256" key="5">
    <source>
        <dbReference type="ARBA" id="ARBA00023134"/>
    </source>
</evidence>
<proteinExistence type="inferred from homology"/>
<comment type="caution">
    <text evidence="11">The sequence shown here is derived from an EMBL/GenBank/DDBJ whole genome shotgun (WGS) entry which is preliminary data.</text>
</comment>
<accession>A0ABS0J2Q6</accession>
<evidence type="ECO:0000256" key="2">
    <source>
        <dbReference type="ARBA" id="ARBA00020484"/>
    </source>
</evidence>
<feature type="region of interest" description="G5" evidence="7">
    <location>
        <begin position="160"/>
        <end position="162"/>
    </location>
</feature>
<dbReference type="InterPro" id="IPR030388">
    <property type="entry name" value="G_ERA_dom"/>
</dbReference>
<dbReference type="NCBIfam" id="NF000908">
    <property type="entry name" value="PRK00089.1"/>
    <property type="match status" value="1"/>
</dbReference>
<evidence type="ECO:0000256" key="8">
    <source>
        <dbReference type="RuleBase" id="RU003761"/>
    </source>
</evidence>
<dbReference type="Gene3D" id="3.30.300.20">
    <property type="match status" value="1"/>
</dbReference>
<keyword evidence="4 6" id="KW-0694">RNA-binding</keyword>
<keyword evidence="6" id="KW-0472">Membrane</keyword>
<keyword evidence="6" id="KW-0699">rRNA-binding</keyword>
<feature type="region of interest" description="G1" evidence="7">
    <location>
        <begin position="15"/>
        <end position="22"/>
    </location>
</feature>
<feature type="binding site" evidence="6">
    <location>
        <begin position="130"/>
        <end position="133"/>
    </location>
    <ligand>
        <name>GTP</name>
        <dbReference type="ChEBI" id="CHEBI:37565"/>
    </ligand>
</feature>
<dbReference type="InterPro" id="IPR005225">
    <property type="entry name" value="Small_GTP-bd"/>
</dbReference>
<dbReference type="RefSeq" id="WP_196608810.1">
    <property type="nucleotide sequence ID" value="NZ_VRYY01000151.1"/>
</dbReference>
<feature type="region of interest" description="G2" evidence="7">
    <location>
        <begin position="41"/>
        <end position="45"/>
    </location>
</feature>
<evidence type="ECO:0000256" key="3">
    <source>
        <dbReference type="ARBA" id="ARBA00022741"/>
    </source>
</evidence>
<dbReference type="Proteomes" id="UP001194469">
    <property type="component" value="Unassembled WGS sequence"/>
</dbReference>
<comment type="function">
    <text evidence="6">An essential GTPase that binds both GDP and GTP, with rapid nucleotide exchange. Plays a role in 16S rRNA processing and 30S ribosomal subunit biogenesis and possibly also in cell cycle regulation and energy metabolism.</text>
</comment>
<feature type="region of interest" description="G4" evidence="7">
    <location>
        <begin position="130"/>
        <end position="133"/>
    </location>
</feature>
<sequence length="307" mass="34411">MIKTEHRCGWVALLGPPNAGKSTLLNSALGHKVAIVTPRAQTTRNQIVGILSEPDAQVIFMDTPGIHQQRGRMNKILLQTAWQSMHSADVILVMLDADLYIKKPDFLENDVKPLMDAVAAEERPVIVAVNKVDLFRDKSKMLPLFIELQKLWPKAEVFPVSALKRDGLPELVQLVKSKLPVAPALYPEDQLSTLPVRFMAAEIVREKLFLALRQELPYSVAVEIEKWDEEEGRDLVTIHAVIYVGRPSHKSMVIGKAGATIKDLGTKARVDIQDLLEKKVHLELWVKVREGWTEDVGFLRSLGLADE</sequence>
<dbReference type="InterPro" id="IPR004044">
    <property type="entry name" value="KH_dom_type_2"/>
</dbReference>
<evidence type="ECO:0000256" key="7">
    <source>
        <dbReference type="PROSITE-ProRule" id="PRU01050"/>
    </source>
</evidence>
<dbReference type="CDD" id="cd22534">
    <property type="entry name" value="KH-II_Era"/>
    <property type="match status" value="1"/>
</dbReference>
<keyword evidence="12" id="KW-1185">Reference proteome</keyword>
<dbReference type="EMBL" id="VRYY01000151">
    <property type="protein sequence ID" value="MBG3876705.1"/>
    <property type="molecule type" value="Genomic_DNA"/>
</dbReference>
<dbReference type="NCBIfam" id="TIGR00436">
    <property type="entry name" value="era"/>
    <property type="match status" value="1"/>
</dbReference>
<dbReference type="SUPFAM" id="SSF52540">
    <property type="entry name" value="P-loop containing nucleoside triphosphate hydrolases"/>
    <property type="match status" value="1"/>
</dbReference>
<dbReference type="Pfam" id="PF01926">
    <property type="entry name" value="MMR_HSR1"/>
    <property type="match status" value="1"/>
</dbReference>
<dbReference type="InterPro" id="IPR027417">
    <property type="entry name" value="P-loop_NTPase"/>
</dbReference>
<evidence type="ECO:0000313" key="11">
    <source>
        <dbReference type="EMBL" id="MBG3876705.1"/>
    </source>
</evidence>
<evidence type="ECO:0000259" key="10">
    <source>
        <dbReference type="PROSITE" id="PS51713"/>
    </source>
</evidence>
<protein>
    <recommendedName>
        <fullName evidence="2 6">GTPase Era</fullName>
    </recommendedName>
</protein>
<keyword evidence="6" id="KW-0963">Cytoplasm</keyword>
<dbReference type="CDD" id="cd04163">
    <property type="entry name" value="Era"/>
    <property type="match status" value="1"/>
</dbReference>
<dbReference type="PANTHER" id="PTHR42698:SF1">
    <property type="entry name" value="GTPASE ERA, MITOCHONDRIAL"/>
    <property type="match status" value="1"/>
</dbReference>
<reference evidence="11 12" key="1">
    <citation type="submission" date="2019-08" db="EMBL/GenBank/DDBJ databases">
        <authorList>
            <person name="Luo N."/>
        </authorList>
    </citation>
    <scope>NUCLEOTIDE SEQUENCE [LARGE SCALE GENOMIC DNA]</scope>
    <source>
        <strain evidence="11 12">NCIMB 9442</strain>
    </source>
</reference>
<dbReference type="SUPFAM" id="SSF54814">
    <property type="entry name" value="Prokaryotic type KH domain (KH-domain type II)"/>
    <property type="match status" value="1"/>
</dbReference>
<dbReference type="Gene3D" id="3.40.50.300">
    <property type="entry name" value="P-loop containing nucleotide triphosphate hydrolases"/>
    <property type="match status" value="1"/>
</dbReference>
<dbReference type="PANTHER" id="PTHR42698">
    <property type="entry name" value="GTPASE ERA"/>
    <property type="match status" value="1"/>
</dbReference>
<evidence type="ECO:0000256" key="1">
    <source>
        <dbReference type="ARBA" id="ARBA00007921"/>
    </source>
</evidence>
<evidence type="ECO:0000256" key="6">
    <source>
        <dbReference type="HAMAP-Rule" id="MF_00367"/>
    </source>
</evidence>
<feature type="region of interest" description="G3" evidence="7">
    <location>
        <begin position="62"/>
        <end position="65"/>
    </location>
</feature>
<dbReference type="InterPro" id="IPR009019">
    <property type="entry name" value="KH_sf_prok-type"/>
</dbReference>
<dbReference type="InterPro" id="IPR005662">
    <property type="entry name" value="GTPase_Era-like"/>
</dbReference>
<feature type="binding site" evidence="6">
    <location>
        <begin position="62"/>
        <end position="66"/>
    </location>
    <ligand>
        <name>GTP</name>
        <dbReference type="ChEBI" id="CHEBI:37565"/>
    </ligand>
</feature>
<comment type="subcellular location">
    <subcellularLocation>
        <location evidence="6">Cytoplasm</location>
    </subcellularLocation>
    <subcellularLocation>
        <location evidence="6">Cell membrane</location>
        <topology evidence="6">Peripheral membrane protein</topology>
    </subcellularLocation>
</comment>
<organism evidence="11 12">
    <name type="scientific">Nitratidesulfovibrio oxamicus</name>
    <dbReference type="NCBI Taxonomy" id="32016"/>
    <lineage>
        <taxon>Bacteria</taxon>
        <taxon>Pseudomonadati</taxon>
        <taxon>Thermodesulfobacteriota</taxon>
        <taxon>Desulfovibrionia</taxon>
        <taxon>Desulfovibrionales</taxon>
        <taxon>Desulfovibrionaceae</taxon>
        <taxon>Nitratidesulfovibrio</taxon>
    </lineage>
</organism>
<feature type="domain" description="KH type-2" evidence="9">
    <location>
        <begin position="212"/>
        <end position="290"/>
    </location>
</feature>
<keyword evidence="6" id="KW-1003">Cell membrane</keyword>
<keyword evidence="3 6" id="KW-0547">Nucleotide-binding</keyword>
<dbReference type="Pfam" id="PF07650">
    <property type="entry name" value="KH_2"/>
    <property type="match status" value="1"/>
</dbReference>
<keyword evidence="5 6" id="KW-0342">GTP-binding</keyword>
<keyword evidence="6" id="KW-0690">Ribosome biogenesis</keyword>
<feature type="binding site" evidence="6">
    <location>
        <begin position="15"/>
        <end position="22"/>
    </location>
    <ligand>
        <name>GTP</name>
        <dbReference type="ChEBI" id="CHEBI:37565"/>
    </ligand>
</feature>
<dbReference type="PROSITE" id="PS50823">
    <property type="entry name" value="KH_TYPE_2"/>
    <property type="match status" value="1"/>
</dbReference>
<evidence type="ECO:0000259" key="9">
    <source>
        <dbReference type="PROSITE" id="PS50823"/>
    </source>
</evidence>
<dbReference type="HAMAP" id="MF_00367">
    <property type="entry name" value="GTPase_Era"/>
    <property type="match status" value="1"/>
</dbReference>
<comment type="similarity">
    <text evidence="1 6 7 8">Belongs to the TRAFAC class TrmE-Era-EngA-EngB-Septin-like GTPase superfamily. Era GTPase family.</text>
</comment>
<evidence type="ECO:0000256" key="4">
    <source>
        <dbReference type="ARBA" id="ARBA00022884"/>
    </source>
</evidence>
<comment type="subunit">
    <text evidence="6">Monomer.</text>
</comment>